<gene>
    <name evidence="10" type="ORF">SAMN05216400_1615</name>
    <name evidence="11" type="ORF">SAMN05216470_0709</name>
</gene>
<dbReference type="GO" id="GO:0032259">
    <property type="term" value="P:methylation"/>
    <property type="evidence" value="ECO:0007669"/>
    <property type="project" value="UniProtKB-KW"/>
</dbReference>
<reference evidence="10 12" key="1">
    <citation type="submission" date="2016-10" db="EMBL/GenBank/DDBJ databases">
        <authorList>
            <person name="de Groot N.N."/>
        </authorList>
    </citation>
    <scope>NUCLEOTIDE SEQUENCE [LARGE SCALE GENOMIC DNA]</scope>
    <source>
        <strain evidence="10 12">Sb09</strain>
    </source>
</reference>
<evidence type="ECO:0000259" key="9">
    <source>
        <dbReference type="PROSITE" id="PS50970"/>
    </source>
</evidence>
<feature type="domain" description="Hcy-binding" evidence="9">
    <location>
        <begin position="1"/>
        <end position="287"/>
    </location>
</feature>
<evidence type="ECO:0000256" key="6">
    <source>
        <dbReference type="ARBA" id="ARBA00022827"/>
    </source>
</evidence>
<dbReference type="Proteomes" id="UP000183162">
    <property type="component" value="Unassembled WGS sequence"/>
</dbReference>
<dbReference type="RefSeq" id="WP_074483590.1">
    <property type="nucleotide sequence ID" value="NZ_CP075172.1"/>
</dbReference>
<evidence type="ECO:0000256" key="5">
    <source>
        <dbReference type="ARBA" id="ARBA00022679"/>
    </source>
</evidence>
<dbReference type="GO" id="GO:0008168">
    <property type="term" value="F:methyltransferase activity"/>
    <property type="evidence" value="ECO:0007669"/>
    <property type="project" value="UniProtKB-UniRule"/>
</dbReference>
<name>A0A1G9MWJ0_STREI</name>
<dbReference type="Proteomes" id="UP000214649">
    <property type="component" value="Unassembled WGS sequence"/>
</dbReference>
<organism evidence="10 12">
    <name type="scientific">Streptococcus equinus</name>
    <name type="common">Streptococcus bovis</name>
    <dbReference type="NCBI Taxonomy" id="1335"/>
    <lineage>
        <taxon>Bacteria</taxon>
        <taxon>Bacillati</taxon>
        <taxon>Bacillota</taxon>
        <taxon>Bacilli</taxon>
        <taxon>Lactobacillales</taxon>
        <taxon>Streptococcaceae</taxon>
        <taxon>Streptococcus</taxon>
    </lineage>
</organism>
<dbReference type="Pfam" id="PF02574">
    <property type="entry name" value="S-methyl_trans"/>
    <property type="match status" value="1"/>
</dbReference>
<dbReference type="InterPro" id="IPR036589">
    <property type="entry name" value="HCY_dom_sf"/>
</dbReference>
<keyword evidence="6" id="KW-0274">FAD</keyword>
<reference evidence="11 13" key="2">
    <citation type="submission" date="2017-07" db="EMBL/GenBank/DDBJ databases">
        <authorList>
            <person name="Sun Z.S."/>
            <person name="Albrecht U."/>
            <person name="Echele G."/>
            <person name="Lee C.C."/>
        </authorList>
    </citation>
    <scope>NUCLEOTIDE SEQUENCE [LARGE SCALE GENOMIC DNA]</scope>
    <source>
        <strain evidence="11 13">AR3</strain>
    </source>
</reference>
<dbReference type="NCBIfam" id="NF006396">
    <property type="entry name" value="PRK08645.1"/>
    <property type="match status" value="1"/>
</dbReference>
<keyword evidence="5 8" id="KW-0808">Transferase</keyword>
<dbReference type="OrthoDB" id="9803687at2"/>
<dbReference type="PROSITE" id="PS50970">
    <property type="entry name" value="HCY"/>
    <property type="match status" value="1"/>
</dbReference>
<dbReference type="GO" id="GO:0004489">
    <property type="term" value="F:methylenetetrahydrofolate reductase [NAD(P)H] activity"/>
    <property type="evidence" value="ECO:0007669"/>
    <property type="project" value="InterPro"/>
</dbReference>
<dbReference type="GO" id="GO:0035999">
    <property type="term" value="P:tetrahydrofolate interconversion"/>
    <property type="evidence" value="ECO:0007669"/>
    <property type="project" value="UniProtKB-UniPathway"/>
</dbReference>
<dbReference type="CDD" id="cd00537">
    <property type="entry name" value="MTHFR"/>
    <property type="match status" value="1"/>
</dbReference>
<evidence type="ECO:0000256" key="1">
    <source>
        <dbReference type="ARBA" id="ARBA00001974"/>
    </source>
</evidence>
<dbReference type="Gene3D" id="3.20.20.330">
    <property type="entry name" value="Homocysteine-binding-like domain"/>
    <property type="match status" value="1"/>
</dbReference>
<comment type="cofactor">
    <cofactor evidence="8">
        <name>Zn(2+)</name>
        <dbReference type="ChEBI" id="CHEBI:29105"/>
    </cofactor>
</comment>
<feature type="binding site" evidence="8">
    <location>
        <position position="203"/>
    </location>
    <ligand>
        <name>Zn(2+)</name>
        <dbReference type="ChEBI" id="CHEBI:29105"/>
    </ligand>
</feature>
<dbReference type="UniPathway" id="UPA00193"/>
<keyword evidence="4" id="KW-0285">Flavoprotein</keyword>
<keyword evidence="8" id="KW-0479">Metal-binding</keyword>
<evidence type="ECO:0000256" key="3">
    <source>
        <dbReference type="ARBA" id="ARBA00022603"/>
    </source>
</evidence>
<keyword evidence="7" id="KW-0560">Oxidoreductase</keyword>
<evidence type="ECO:0000313" key="11">
    <source>
        <dbReference type="EMBL" id="SNU07276.1"/>
    </source>
</evidence>
<dbReference type="GO" id="GO:0006555">
    <property type="term" value="P:methionine metabolic process"/>
    <property type="evidence" value="ECO:0007669"/>
    <property type="project" value="InterPro"/>
</dbReference>
<evidence type="ECO:0000256" key="8">
    <source>
        <dbReference type="PROSITE-ProRule" id="PRU00333"/>
    </source>
</evidence>
<dbReference type="PANTHER" id="PTHR11103">
    <property type="entry name" value="SLR1189 PROTEIN"/>
    <property type="match status" value="1"/>
</dbReference>
<dbReference type="GO" id="GO:0046872">
    <property type="term" value="F:metal ion binding"/>
    <property type="evidence" value="ECO:0007669"/>
    <property type="project" value="UniProtKB-KW"/>
</dbReference>
<dbReference type="SUPFAM" id="SSF51730">
    <property type="entry name" value="FAD-linked oxidoreductase"/>
    <property type="match status" value="1"/>
</dbReference>
<keyword evidence="8" id="KW-0862">Zinc</keyword>
<evidence type="ECO:0000256" key="4">
    <source>
        <dbReference type="ARBA" id="ARBA00022630"/>
    </source>
</evidence>
<evidence type="ECO:0000313" key="12">
    <source>
        <dbReference type="Proteomes" id="UP000183162"/>
    </source>
</evidence>
<comment type="cofactor">
    <cofactor evidence="1">
        <name>FAD</name>
        <dbReference type="ChEBI" id="CHEBI:57692"/>
    </cofactor>
</comment>
<dbReference type="Pfam" id="PF02219">
    <property type="entry name" value="MTHFR"/>
    <property type="match status" value="1"/>
</dbReference>
<comment type="pathway">
    <text evidence="2">One-carbon metabolism; tetrahydrofolate interconversion.</text>
</comment>
<dbReference type="InterPro" id="IPR003171">
    <property type="entry name" value="Mehydrof_redctse-like"/>
</dbReference>
<sequence length="618" mass="68090">MSRLLERLKTDILVADGAMGTLLYANGLDNCYEAYNLIHPEKVSAIHKAYIEAGADVIQTNTYAAKRHRLKGYGYEDKVKEINQAGVRIARQAAGKDIFVLGTVGALRGLKQCELSLDEIIQETLEQVNYLLETNQIDGLLFETYYDEEEIIAVLKAVRPLTDLPIITNIALHEAGITENGKPLVEIFGKLVMLGADVVGLNCHLGPYHMIQSLKQVPLFAQSYLSVYPNASLLSFVDDNGSGQYGFSQNADYFGKSAELLVAEGARLIGGCCGTTPDHIRAVKRAIKGLKPVSRKFVTPMVEEAELIKAVKQSETIVDKVKRQVTVIAEIDPPKTLDIEKFTEGVKALDDAGVSAITLADNSLAKTRICNVSIASLLKNEISTPFLLHLSCRDHNMIGLQSRLLGMDILGFHQVLAITGDPSKIGDFPGATSVYDATSFKLLELIKQLNKGKGYSGASIKKETTFTAAAAFNPNVKNLSRCSRLIDKKIAAGADCFITQPIFNKEIIENLAELTRDYEAPFFVGIMPITSYNNAIFLHNEVPGIQLSDDFLEKIEAVKDDKNKCQELALQESKALIDSALECFNGIYLITPFMRYDLTVELVNYIHQKVEEKKQKIS</sequence>
<dbReference type="InterPro" id="IPR029041">
    <property type="entry name" value="FAD-linked_oxidoreductase-like"/>
</dbReference>
<dbReference type="Gene3D" id="3.20.20.220">
    <property type="match status" value="1"/>
</dbReference>
<dbReference type="AlphaFoldDB" id="A0A1G9MWJ0"/>
<evidence type="ECO:0000313" key="10">
    <source>
        <dbReference type="EMBL" id="SDL78493.1"/>
    </source>
</evidence>
<dbReference type="SUPFAM" id="SSF82282">
    <property type="entry name" value="Homocysteine S-methyltransferase"/>
    <property type="match status" value="1"/>
</dbReference>
<feature type="binding site" evidence="8">
    <location>
        <position position="273"/>
    </location>
    <ligand>
        <name>Zn(2+)</name>
        <dbReference type="ChEBI" id="CHEBI:29105"/>
    </ligand>
</feature>
<keyword evidence="3 8" id="KW-0489">Methyltransferase</keyword>
<dbReference type="PANTHER" id="PTHR11103:SF18">
    <property type="entry name" value="SLR1189 PROTEIN"/>
    <property type="match status" value="1"/>
</dbReference>
<protein>
    <submittedName>
        <fullName evidence="10">Homocysteine S-methyltransferase</fullName>
    </submittedName>
</protein>
<evidence type="ECO:0000256" key="7">
    <source>
        <dbReference type="ARBA" id="ARBA00023002"/>
    </source>
</evidence>
<accession>A0A1G9MWJ0</accession>
<evidence type="ECO:0000313" key="13">
    <source>
        <dbReference type="Proteomes" id="UP000214649"/>
    </source>
</evidence>
<dbReference type="InterPro" id="IPR003726">
    <property type="entry name" value="HCY_dom"/>
</dbReference>
<evidence type="ECO:0000256" key="2">
    <source>
        <dbReference type="ARBA" id="ARBA00004777"/>
    </source>
</evidence>
<feature type="binding site" evidence="8">
    <location>
        <position position="272"/>
    </location>
    <ligand>
        <name>Zn(2+)</name>
        <dbReference type="ChEBI" id="CHEBI:29105"/>
    </ligand>
</feature>
<dbReference type="EMBL" id="FZRA01000002">
    <property type="protein sequence ID" value="SNU07276.1"/>
    <property type="molecule type" value="Genomic_DNA"/>
</dbReference>
<dbReference type="EMBL" id="FNGX01000005">
    <property type="protein sequence ID" value="SDL78493.1"/>
    <property type="molecule type" value="Genomic_DNA"/>
</dbReference>
<proteinExistence type="predicted"/>